<evidence type="ECO:0000256" key="5">
    <source>
        <dbReference type="ARBA" id="ARBA00022771"/>
    </source>
</evidence>
<dbReference type="SMART" id="SM00440">
    <property type="entry name" value="ZnF_C2C2"/>
    <property type="match status" value="1"/>
</dbReference>
<evidence type="ECO:0000256" key="4">
    <source>
        <dbReference type="ARBA" id="ARBA00022759"/>
    </source>
</evidence>
<comment type="caution">
    <text evidence="12">The sequence shown here is derived from an EMBL/GenBank/DDBJ whole genome shotgun (WGS) entry which is preliminary data.</text>
</comment>
<sequence>ISAIKTHAWGNEGHITVGNIAQNILTPEVAGRVKQIFQDPTFNGQLGPASIWADEVKHQKGEYYRWSESLHYLDTNDDPGKSCSVDVNKDCPDGNCIVAAIANYTEQLNCSNGGSVKTRDVALRFLTHFFGDITQPLHVCGRELGGNKQKITFDGEEKNLHSIWDTAMVVKRIGDFGDDVQKYADFLTNEIKTGMYEQNSTDWIACDSTKRRNSLFDNGSLQRRAEAESTRCPFVWATDTNSINCGFVWDYVDANPDADLSDEYYNQVQPIIDMQLAKGGMIEQSQSSRRLFSTPKQSNSRNIIGSLIFCDQCGNLLQFDEEGKLIECQVCDNSTNVQEFSDLKIVSKSDPNSFKSRLREKRSKIQENHQLNEEATIKDKCPHCGNEEMSFRTMQLRSADEGQTIFYHCKKCG</sequence>
<dbReference type="AlphaFoldDB" id="A0A9N9I4E3"/>
<protein>
    <submittedName>
        <fullName evidence="12">5856_t:CDS:1</fullName>
    </submittedName>
</protein>
<evidence type="ECO:0000256" key="9">
    <source>
        <dbReference type="ARBA" id="ARBA00023180"/>
    </source>
</evidence>
<dbReference type="GO" id="GO:0006308">
    <property type="term" value="P:DNA catabolic process"/>
    <property type="evidence" value="ECO:0007669"/>
    <property type="project" value="InterPro"/>
</dbReference>
<dbReference type="Pfam" id="PF02265">
    <property type="entry name" value="S1-P1_nuclease"/>
    <property type="match status" value="1"/>
</dbReference>
<evidence type="ECO:0000259" key="11">
    <source>
        <dbReference type="PROSITE" id="PS51133"/>
    </source>
</evidence>
<gene>
    <name evidence="12" type="ORF">ALEPTO_LOCUS12233</name>
</gene>
<evidence type="ECO:0000256" key="1">
    <source>
        <dbReference type="ARBA" id="ARBA00009547"/>
    </source>
</evidence>
<evidence type="ECO:0000313" key="13">
    <source>
        <dbReference type="Proteomes" id="UP000789508"/>
    </source>
</evidence>
<dbReference type="CDD" id="cd10507">
    <property type="entry name" value="Zn-ribbon_RPA12"/>
    <property type="match status" value="1"/>
</dbReference>
<dbReference type="GO" id="GO:0006351">
    <property type="term" value="P:DNA-templated transcription"/>
    <property type="evidence" value="ECO:0007669"/>
    <property type="project" value="InterPro"/>
</dbReference>
<name>A0A9N9I4E3_9GLOM</name>
<keyword evidence="2" id="KW-0540">Nuclease</keyword>
<organism evidence="12 13">
    <name type="scientific">Ambispora leptoticha</name>
    <dbReference type="NCBI Taxonomy" id="144679"/>
    <lineage>
        <taxon>Eukaryota</taxon>
        <taxon>Fungi</taxon>
        <taxon>Fungi incertae sedis</taxon>
        <taxon>Mucoromycota</taxon>
        <taxon>Glomeromycotina</taxon>
        <taxon>Glomeromycetes</taxon>
        <taxon>Archaeosporales</taxon>
        <taxon>Ambisporaceae</taxon>
        <taxon>Ambispora</taxon>
    </lineage>
</organism>
<dbReference type="Pfam" id="PF01096">
    <property type="entry name" value="Zn_ribbon_TFIIS"/>
    <property type="match status" value="1"/>
</dbReference>
<evidence type="ECO:0000313" key="12">
    <source>
        <dbReference type="EMBL" id="CAG8720173.1"/>
    </source>
</evidence>
<keyword evidence="9" id="KW-0325">Glycoprotein</keyword>
<evidence type="ECO:0000256" key="2">
    <source>
        <dbReference type="ARBA" id="ARBA00022722"/>
    </source>
</evidence>
<dbReference type="Gene3D" id="2.20.25.10">
    <property type="match status" value="1"/>
</dbReference>
<dbReference type="GO" id="GO:0004519">
    <property type="term" value="F:endonuclease activity"/>
    <property type="evidence" value="ECO:0007669"/>
    <property type="project" value="UniProtKB-KW"/>
</dbReference>
<reference evidence="12" key="1">
    <citation type="submission" date="2021-06" db="EMBL/GenBank/DDBJ databases">
        <authorList>
            <person name="Kallberg Y."/>
            <person name="Tangrot J."/>
            <person name="Rosling A."/>
        </authorList>
    </citation>
    <scope>NUCLEOTIDE SEQUENCE</scope>
    <source>
        <strain evidence="12">FL130A</strain>
    </source>
</reference>
<evidence type="ECO:0000256" key="6">
    <source>
        <dbReference type="ARBA" id="ARBA00022801"/>
    </source>
</evidence>
<feature type="domain" description="TFIIS-type" evidence="11">
    <location>
        <begin position="377"/>
        <end position="413"/>
    </location>
</feature>
<keyword evidence="8" id="KW-1015">Disulfide bond</keyword>
<evidence type="ECO:0000256" key="3">
    <source>
        <dbReference type="ARBA" id="ARBA00022723"/>
    </source>
</evidence>
<keyword evidence="5 10" id="KW-0863">Zinc-finger</keyword>
<dbReference type="CDD" id="cd11010">
    <property type="entry name" value="S1-P1_nuclease"/>
    <property type="match status" value="1"/>
</dbReference>
<dbReference type="PANTHER" id="PTHR33146:SF26">
    <property type="entry name" value="ENDONUCLEASE 4"/>
    <property type="match status" value="1"/>
</dbReference>
<dbReference type="InterPro" id="IPR008947">
    <property type="entry name" value="PLipase_C/P1_nuclease_dom_sf"/>
</dbReference>
<keyword evidence="3" id="KW-0479">Metal-binding</keyword>
<accession>A0A9N9I4E3</accession>
<dbReference type="Gene3D" id="1.10.575.10">
    <property type="entry name" value="P1 Nuclease"/>
    <property type="match status" value="1"/>
</dbReference>
<dbReference type="OrthoDB" id="10056816at2759"/>
<dbReference type="SUPFAM" id="SSF48537">
    <property type="entry name" value="Phospholipase C/P1 nuclease"/>
    <property type="match status" value="1"/>
</dbReference>
<feature type="non-terminal residue" evidence="12">
    <location>
        <position position="413"/>
    </location>
</feature>
<dbReference type="PANTHER" id="PTHR33146">
    <property type="entry name" value="ENDONUCLEASE 4"/>
    <property type="match status" value="1"/>
</dbReference>
<evidence type="ECO:0000256" key="7">
    <source>
        <dbReference type="ARBA" id="ARBA00022833"/>
    </source>
</evidence>
<keyword evidence="4" id="KW-0255">Endonuclease</keyword>
<dbReference type="GO" id="GO:0016788">
    <property type="term" value="F:hydrolase activity, acting on ester bonds"/>
    <property type="evidence" value="ECO:0007669"/>
    <property type="project" value="InterPro"/>
</dbReference>
<comment type="similarity">
    <text evidence="1">Belongs to the nuclease type I family.</text>
</comment>
<keyword evidence="6" id="KW-0378">Hydrolase</keyword>
<feature type="non-terminal residue" evidence="12">
    <location>
        <position position="1"/>
    </location>
</feature>
<evidence type="ECO:0000256" key="10">
    <source>
        <dbReference type="PROSITE-ProRule" id="PRU00472"/>
    </source>
</evidence>
<dbReference type="GO" id="GO:0003676">
    <property type="term" value="F:nucleic acid binding"/>
    <property type="evidence" value="ECO:0007669"/>
    <property type="project" value="InterPro"/>
</dbReference>
<dbReference type="PROSITE" id="PS51133">
    <property type="entry name" value="ZF_TFIIS_2"/>
    <property type="match status" value="1"/>
</dbReference>
<proteinExistence type="inferred from homology"/>
<dbReference type="GO" id="GO:0008270">
    <property type="term" value="F:zinc ion binding"/>
    <property type="evidence" value="ECO:0007669"/>
    <property type="project" value="UniProtKB-KW"/>
</dbReference>
<dbReference type="InterPro" id="IPR003154">
    <property type="entry name" value="S1/P1nuclease"/>
</dbReference>
<keyword evidence="7" id="KW-0862">Zinc</keyword>
<dbReference type="Proteomes" id="UP000789508">
    <property type="component" value="Unassembled WGS sequence"/>
</dbReference>
<dbReference type="EMBL" id="CAJVPS010025896">
    <property type="protein sequence ID" value="CAG8720173.1"/>
    <property type="molecule type" value="Genomic_DNA"/>
</dbReference>
<dbReference type="SUPFAM" id="SSF57783">
    <property type="entry name" value="Zinc beta-ribbon"/>
    <property type="match status" value="1"/>
</dbReference>
<evidence type="ECO:0000256" key="8">
    <source>
        <dbReference type="ARBA" id="ARBA00023157"/>
    </source>
</evidence>
<keyword evidence="13" id="KW-1185">Reference proteome</keyword>
<dbReference type="InterPro" id="IPR001222">
    <property type="entry name" value="Znf_TFIIS"/>
</dbReference>
<dbReference type="InterPro" id="IPR034004">
    <property type="entry name" value="Zn_ribbon_RPA12_C"/>
</dbReference>